<organism evidence="1">
    <name type="scientific">Magallana gigas</name>
    <name type="common">Pacific oyster</name>
    <name type="synonym">Crassostrea gigas</name>
    <dbReference type="NCBI Taxonomy" id="29159"/>
    <lineage>
        <taxon>Eukaryota</taxon>
        <taxon>Metazoa</taxon>
        <taxon>Spiralia</taxon>
        <taxon>Lophotrochozoa</taxon>
        <taxon>Mollusca</taxon>
        <taxon>Bivalvia</taxon>
        <taxon>Autobranchia</taxon>
        <taxon>Pteriomorphia</taxon>
        <taxon>Ostreida</taxon>
        <taxon>Ostreoidea</taxon>
        <taxon>Ostreidae</taxon>
        <taxon>Magallana</taxon>
    </lineage>
</organism>
<dbReference type="EMBL" id="JH816466">
    <property type="protein sequence ID" value="EKC35555.1"/>
    <property type="molecule type" value="Genomic_DNA"/>
</dbReference>
<evidence type="ECO:0000313" key="1">
    <source>
        <dbReference type="EMBL" id="EKC35555.1"/>
    </source>
</evidence>
<name>K1R368_MAGGI</name>
<dbReference type="InParanoid" id="K1R368"/>
<proteinExistence type="predicted"/>
<gene>
    <name evidence="1" type="ORF">CGI_10012528</name>
</gene>
<reference evidence="1" key="1">
    <citation type="journal article" date="2012" name="Nature">
        <title>The oyster genome reveals stress adaptation and complexity of shell formation.</title>
        <authorList>
            <person name="Zhang G."/>
            <person name="Fang X."/>
            <person name="Guo X."/>
            <person name="Li L."/>
            <person name="Luo R."/>
            <person name="Xu F."/>
            <person name="Yang P."/>
            <person name="Zhang L."/>
            <person name="Wang X."/>
            <person name="Qi H."/>
            <person name="Xiong Z."/>
            <person name="Que H."/>
            <person name="Xie Y."/>
            <person name="Holland P.W."/>
            <person name="Paps J."/>
            <person name="Zhu Y."/>
            <person name="Wu F."/>
            <person name="Chen Y."/>
            <person name="Wang J."/>
            <person name="Peng C."/>
            <person name="Meng J."/>
            <person name="Yang L."/>
            <person name="Liu J."/>
            <person name="Wen B."/>
            <person name="Zhang N."/>
            <person name="Huang Z."/>
            <person name="Zhu Q."/>
            <person name="Feng Y."/>
            <person name="Mount A."/>
            <person name="Hedgecock D."/>
            <person name="Xu Z."/>
            <person name="Liu Y."/>
            <person name="Domazet-Loso T."/>
            <person name="Du Y."/>
            <person name="Sun X."/>
            <person name="Zhang S."/>
            <person name="Liu B."/>
            <person name="Cheng P."/>
            <person name="Jiang X."/>
            <person name="Li J."/>
            <person name="Fan D."/>
            <person name="Wang W."/>
            <person name="Fu W."/>
            <person name="Wang T."/>
            <person name="Wang B."/>
            <person name="Zhang J."/>
            <person name="Peng Z."/>
            <person name="Li Y."/>
            <person name="Li N."/>
            <person name="Wang J."/>
            <person name="Chen M."/>
            <person name="He Y."/>
            <person name="Tan F."/>
            <person name="Song X."/>
            <person name="Zheng Q."/>
            <person name="Huang R."/>
            <person name="Yang H."/>
            <person name="Du X."/>
            <person name="Chen L."/>
            <person name="Yang M."/>
            <person name="Gaffney P.M."/>
            <person name="Wang S."/>
            <person name="Luo L."/>
            <person name="She Z."/>
            <person name="Ming Y."/>
            <person name="Huang W."/>
            <person name="Zhang S."/>
            <person name="Huang B."/>
            <person name="Zhang Y."/>
            <person name="Qu T."/>
            <person name="Ni P."/>
            <person name="Miao G."/>
            <person name="Wang J."/>
            <person name="Wang Q."/>
            <person name="Steinberg C.E."/>
            <person name="Wang H."/>
            <person name="Li N."/>
            <person name="Qian L."/>
            <person name="Zhang G."/>
            <person name="Li Y."/>
            <person name="Yang H."/>
            <person name="Liu X."/>
            <person name="Wang J."/>
            <person name="Yin Y."/>
            <person name="Wang J."/>
        </authorList>
    </citation>
    <scope>NUCLEOTIDE SEQUENCE [LARGE SCALE GENOMIC DNA]</scope>
    <source>
        <strain evidence="1">05x7-T-G4-1.051#20</strain>
    </source>
</reference>
<dbReference type="AlphaFoldDB" id="K1R368"/>
<accession>K1R368</accession>
<dbReference type="HOGENOM" id="CLU_1808084_0_0_1"/>
<protein>
    <submittedName>
        <fullName evidence="1">Uncharacterized protein</fullName>
    </submittedName>
</protein>
<sequence>MYCTSSASKNSGGEKTSLIWNSLPGPLAYRASTLTTVLLRPDILNDYLTPVNPYTQYFDDFPYWPLTSTGVMAAVSACSLQLVTRKCNDFGKQYGHEKQEGITCFVSFHGPEIQHNIQCKSVSIDFVRQSISGIISSVIHTLM</sequence>